<evidence type="ECO:0000256" key="2">
    <source>
        <dbReference type="ARBA" id="ARBA00004651"/>
    </source>
</evidence>
<evidence type="ECO:0000256" key="3">
    <source>
        <dbReference type="ARBA" id="ARBA00012438"/>
    </source>
</evidence>
<dbReference type="SMART" id="SM00304">
    <property type="entry name" value="HAMP"/>
    <property type="match status" value="1"/>
</dbReference>
<feature type="transmembrane region" description="Helical" evidence="14">
    <location>
        <begin position="162"/>
        <end position="188"/>
    </location>
</feature>
<keyword evidence="5" id="KW-0597">Phosphoprotein</keyword>
<feature type="domain" description="Histidine kinase" evidence="15">
    <location>
        <begin position="246"/>
        <end position="463"/>
    </location>
</feature>
<keyword evidence="18" id="KW-1185">Reference proteome</keyword>
<protein>
    <recommendedName>
        <fullName evidence="3">histidine kinase</fullName>
        <ecNumber evidence="3">2.7.13.3</ecNumber>
    </recommendedName>
</protein>
<evidence type="ECO:0000256" key="14">
    <source>
        <dbReference type="SAM" id="Phobius"/>
    </source>
</evidence>
<dbReference type="AlphaFoldDB" id="A0AAJ8N0T9"/>
<evidence type="ECO:0000256" key="4">
    <source>
        <dbReference type="ARBA" id="ARBA00022475"/>
    </source>
</evidence>
<dbReference type="Pfam" id="PF02518">
    <property type="entry name" value="HATPase_c"/>
    <property type="match status" value="1"/>
</dbReference>
<dbReference type="SMART" id="SM00388">
    <property type="entry name" value="HisKA"/>
    <property type="match status" value="1"/>
</dbReference>
<dbReference type="PANTHER" id="PTHR45528:SF1">
    <property type="entry name" value="SENSOR HISTIDINE KINASE CPXA"/>
    <property type="match status" value="1"/>
</dbReference>
<dbReference type="InterPro" id="IPR036890">
    <property type="entry name" value="HATPase_C_sf"/>
</dbReference>
<dbReference type="CDD" id="cd06225">
    <property type="entry name" value="HAMP"/>
    <property type="match status" value="1"/>
</dbReference>
<dbReference type="PANTHER" id="PTHR45528">
    <property type="entry name" value="SENSOR HISTIDINE KINASE CPXA"/>
    <property type="match status" value="1"/>
</dbReference>
<dbReference type="KEGG" id="ahal:FTX54_001170"/>
<dbReference type="GO" id="GO:0000155">
    <property type="term" value="F:phosphorelay sensor kinase activity"/>
    <property type="evidence" value="ECO:0007669"/>
    <property type="project" value="InterPro"/>
</dbReference>
<name>A0AAJ8N0T9_9BACI</name>
<dbReference type="FunFam" id="1.10.287.130:FF:000001">
    <property type="entry name" value="Two-component sensor histidine kinase"/>
    <property type="match status" value="1"/>
</dbReference>
<keyword evidence="10" id="KW-0067">ATP-binding</keyword>
<dbReference type="SUPFAM" id="SSF158472">
    <property type="entry name" value="HAMP domain-like"/>
    <property type="match status" value="1"/>
</dbReference>
<evidence type="ECO:0000256" key="8">
    <source>
        <dbReference type="ARBA" id="ARBA00022741"/>
    </source>
</evidence>
<evidence type="ECO:0000313" key="18">
    <source>
        <dbReference type="Proteomes" id="UP000321816"/>
    </source>
</evidence>
<evidence type="ECO:0000256" key="7">
    <source>
        <dbReference type="ARBA" id="ARBA00022692"/>
    </source>
</evidence>
<organism evidence="17 18">
    <name type="scientific">Alkalicoccus halolimnae</name>
    <dbReference type="NCBI Taxonomy" id="1667239"/>
    <lineage>
        <taxon>Bacteria</taxon>
        <taxon>Bacillati</taxon>
        <taxon>Bacillota</taxon>
        <taxon>Bacilli</taxon>
        <taxon>Bacillales</taxon>
        <taxon>Bacillaceae</taxon>
        <taxon>Alkalicoccus</taxon>
    </lineage>
</organism>
<feature type="transmembrane region" description="Helical" evidence="14">
    <location>
        <begin position="6"/>
        <end position="29"/>
    </location>
</feature>
<dbReference type="Proteomes" id="UP000321816">
    <property type="component" value="Chromosome"/>
</dbReference>
<dbReference type="InterPro" id="IPR003594">
    <property type="entry name" value="HATPase_dom"/>
</dbReference>
<evidence type="ECO:0000256" key="1">
    <source>
        <dbReference type="ARBA" id="ARBA00000085"/>
    </source>
</evidence>
<dbReference type="GO" id="GO:0005886">
    <property type="term" value="C:plasma membrane"/>
    <property type="evidence" value="ECO:0007669"/>
    <property type="project" value="UniProtKB-SubCell"/>
</dbReference>
<evidence type="ECO:0000259" key="15">
    <source>
        <dbReference type="PROSITE" id="PS50109"/>
    </source>
</evidence>
<evidence type="ECO:0000259" key="16">
    <source>
        <dbReference type="PROSITE" id="PS50885"/>
    </source>
</evidence>
<evidence type="ECO:0000256" key="10">
    <source>
        <dbReference type="ARBA" id="ARBA00022840"/>
    </source>
</evidence>
<keyword evidence="4" id="KW-1003">Cell membrane</keyword>
<evidence type="ECO:0000256" key="11">
    <source>
        <dbReference type="ARBA" id="ARBA00022989"/>
    </source>
</evidence>
<dbReference type="InterPro" id="IPR036097">
    <property type="entry name" value="HisK_dim/P_sf"/>
</dbReference>
<dbReference type="CDD" id="cd00075">
    <property type="entry name" value="HATPase"/>
    <property type="match status" value="1"/>
</dbReference>
<evidence type="ECO:0000256" key="9">
    <source>
        <dbReference type="ARBA" id="ARBA00022777"/>
    </source>
</evidence>
<feature type="domain" description="HAMP" evidence="16">
    <location>
        <begin position="186"/>
        <end position="238"/>
    </location>
</feature>
<dbReference type="InterPro" id="IPR003661">
    <property type="entry name" value="HisK_dim/P_dom"/>
</dbReference>
<dbReference type="InterPro" id="IPR004358">
    <property type="entry name" value="Sig_transdc_His_kin-like_C"/>
</dbReference>
<dbReference type="Gene3D" id="1.10.287.130">
    <property type="match status" value="1"/>
</dbReference>
<comment type="catalytic activity">
    <reaction evidence="1">
        <text>ATP + protein L-histidine = ADP + protein N-phospho-L-histidine.</text>
        <dbReference type="EC" id="2.7.13.3"/>
    </reaction>
</comment>
<dbReference type="EC" id="2.7.13.3" evidence="3"/>
<keyword evidence="9 17" id="KW-0418">Kinase</keyword>
<dbReference type="RefSeq" id="WP_187254689.1">
    <property type="nucleotide sequence ID" value="NZ_CP144914.1"/>
</dbReference>
<keyword evidence="12" id="KW-0902">Two-component regulatory system</keyword>
<dbReference type="InterPro" id="IPR003660">
    <property type="entry name" value="HAMP_dom"/>
</dbReference>
<dbReference type="PROSITE" id="PS50885">
    <property type="entry name" value="HAMP"/>
    <property type="match status" value="1"/>
</dbReference>
<evidence type="ECO:0000313" key="17">
    <source>
        <dbReference type="EMBL" id="WWD80210.1"/>
    </source>
</evidence>
<dbReference type="EMBL" id="CP144914">
    <property type="protein sequence ID" value="WWD80210.1"/>
    <property type="molecule type" value="Genomic_DNA"/>
</dbReference>
<evidence type="ECO:0000256" key="6">
    <source>
        <dbReference type="ARBA" id="ARBA00022679"/>
    </source>
</evidence>
<dbReference type="Pfam" id="PF00512">
    <property type="entry name" value="HisKA"/>
    <property type="match status" value="1"/>
</dbReference>
<evidence type="ECO:0000256" key="13">
    <source>
        <dbReference type="ARBA" id="ARBA00023136"/>
    </source>
</evidence>
<dbReference type="Gene3D" id="6.10.340.10">
    <property type="match status" value="1"/>
</dbReference>
<dbReference type="SMART" id="SM00387">
    <property type="entry name" value="HATPase_c"/>
    <property type="match status" value="1"/>
</dbReference>
<dbReference type="Pfam" id="PF00672">
    <property type="entry name" value="HAMP"/>
    <property type="match status" value="1"/>
</dbReference>
<dbReference type="SUPFAM" id="SSF47384">
    <property type="entry name" value="Homodimeric domain of signal transducing histidine kinase"/>
    <property type="match status" value="1"/>
</dbReference>
<sequence length="463" mass="52547">MRRLPVQAAVLVFGTFLILIALISVSFYYSSQAFYENQLLTDIERRLEAHREVLEDSYDPGVLEHVRVMEEGVEESEYILVGADGRVQDSTRNVSTADTDRYLSWIRERMNTEDGFLEFVESSHHSIPHVFAIEPVMGEGEPRAYLFVEEATSRFESTRENLFLLTAGTAFLSMLLAGLLAVLATFFMTRPLIKLRNATEKVAEGDFDTDVYSTRQDEIGELSRSVQAMANRLKEYQMSRQMLLSNVSHDLRTPLTYVKAYAALLKERPDLPPDQLIKQAGVIHGEALRMERLVEDLFQLTKMDEGHLELYTTPENISQTLRDLIPAYEMMAEQEGCIFLPVIPASETKIPLDRERLEQALTNIIRNAFRHTPQGSRVTLELKEDEKDVIISVTDQGSGVQEGEEKQIWERFYRPDRSRTTKAGGSGLGLPIAKQIVEAHGGRVNTGRGKEGAVFFFIFPKEK</sequence>
<comment type="subcellular location">
    <subcellularLocation>
        <location evidence="2">Cell membrane</location>
        <topology evidence="2">Multi-pass membrane protein</topology>
    </subcellularLocation>
</comment>
<keyword evidence="6" id="KW-0808">Transferase</keyword>
<evidence type="ECO:0000256" key="12">
    <source>
        <dbReference type="ARBA" id="ARBA00023012"/>
    </source>
</evidence>
<gene>
    <name evidence="17" type="ORF">FTX54_001170</name>
</gene>
<accession>A0AAJ8N0T9</accession>
<keyword evidence="8" id="KW-0547">Nucleotide-binding</keyword>
<reference evidence="17 18" key="1">
    <citation type="submission" date="2024-01" db="EMBL/GenBank/DDBJ databases">
        <title>Complete Genome Sequence of Alkalicoccus halolimnae BZ-SZ-XJ29T, a Moderately Halophilic Bacterium Isolated from a Salt Lake.</title>
        <authorList>
            <person name="Zhao B."/>
        </authorList>
    </citation>
    <scope>NUCLEOTIDE SEQUENCE [LARGE SCALE GENOMIC DNA]</scope>
    <source>
        <strain evidence="17 18">BZ-SZ-XJ29</strain>
    </source>
</reference>
<evidence type="ECO:0000256" key="5">
    <source>
        <dbReference type="ARBA" id="ARBA00022553"/>
    </source>
</evidence>
<keyword evidence="7 14" id="KW-0812">Transmembrane</keyword>
<dbReference type="FunFam" id="3.30.565.10:FF:000006">
    <property type="entry name" value="Sensor histidine kinase WalK"/>
    <property type="match status" value="1"/>
</dbReference>
<dbReference type="InterPro" id="IPR050398">
    <property type="entry name" value="HssS/ArlS-like"/>
</dbReference>
<dbReference type="GO" id="GO:0005524">
    <property type="term" value="F:ATP binding"/>
    <property type="evidence" value="ECO:0007669"/>
    <property type="project" value="UniProtKB-KW"/>
</dbReference>
<dbReference type="PRINTS" id="PR00344">
    <property type="entry name" value="BCTRLSENSOR"/>
</dbReference>
<dbReference type="PROSITE" id="PS50109">
    <property type="entry name" value="HIS_KIN"/>
    <property type="match status" value="1"/>
</dbReference>
<proteinExistence type="predicted"/>
<keyword evidence="11 14" id="KW-1133">Transmembrane helix</keyword>
<dbReference type="Gene3D" id="3.30.565.10">
    <property type="entry name" value="Histidine kinase-like ATPase, C-terminal domain"/>
    <property type="match status" value="1"/>
</dbReference>
<dbReference type="SUPFAM" id="SSF55874">
    <property type="entry name" value="ATPase domain of HSP90 chaperone/DNA topoisomerase II/histidine kinase"/>
    <property type="match status" value="1"/>
</dbReference>
<dbReference type="InterPro" id="IPR005467">
    <property type="entry name" value="His_kinase_dom"/>
</dbReference>
<dbReference type="CDD" id="cd00082">
    <property type="entry name" value="HisKA"/>
    <property type="match status" value="1"/>
</dbReference>
<keyword evidence="13 14" id="KW-0472">Membrane</keyword>